<reference evidence="3" key="1">
    <citation type="submission" date="2017-08" db="EMBL/GenBank/DDBJ databases">
        <title>A dynamic microbial community with high functional redundancy inhabits the cold, oxic subseafloor aquifer.</title>
        <authorList>
            <person name="Tully B.J."/>
            <person name="Wheat C.G."/>
            <person name="Glazer B.T."/>
            <person name="Huber J.A."/>
        </authorList>
    </citation>
    <scope>NUCLEOTIDE SEQUENCE [LARGE SCALE GENOMIC DNA]</scope>
</reference>
<dbReference type="EMBL" id="NVQR01000089">
    <property type="protein sequence ID" value="PCH60560.1"/>
    <property type="molecule type" value="Genomic_DNA"/>
</dbReference>
<feature type="region of interest" description="Disordered" evidence="1">
    <location>
        <begin position="219"/>
        <end position="247"/>
    </location>
</feature>
<name>A0A2A4ML12_9GAMM</name>
<evidence type="ECO:0000313" key="2">
    <source>
        <dbReference type="EMBL" id="PCH60560.1"/>
    </source>
</evidence>
<evidence type="ECO:0000313" key="3">
    <source>
        <dbReference type="Proteomes" id="UP000218172"/>
    </source>
</evidence>
<comment type="caution">
    <text evidence="2">The sequence shown here is derived from an EMBL/GenBank/DDBJ whole genome shotgun (WGS) entry which is preliminary data.</text>
</comment>
<organism evidence="2 3">
    <name type="scientific">SAR86 cluster bacterium</name>
    <dbReference type="NCBI Taxonomy" id="2030880"/>
    <lineage>
        <taxon>Bacteria</taxon>
        <taxon>Pseudomonadati</taxon>
        <taxon>Pseudomonadota</taxon>
        <taxon>Gammaproteobacteria</taxon>
        <taxon>SAR86 cluster</taxon>
    </lineage>
</organism>
<accession>A0A2A4ML12</accession>
<protein>
    <submittedName>
        <fullName evidence="2">Uncharacterized protein</fullName>
    </submittedName>
</protein>
<evidence type="ECO:0000256" key="1">
    <source>
        <dbReference type="SAM" id="MobiDB-lite"/>
    </source>
</evidence>
<dbReference type="Proteomes" id="UP000218172">
    <property type="component" value="Unassembled WGS sequence"/>
</dbReference>
<dbReference type="AlphaFoldDB" id="A0A2A4ML12"/>
<gene>
    <name evidence="2" type="ORF">COC19_05805</name>
</gene>
<proteinExistence type="predicted"/>
<sequence length="247" mass="27561">MSPLALLVSLAFVVLVLVMGFYGSKKQFTAKNKARDLEKHKVRVHKLNIASSTLADKYFPKSLKALVFACQLNSFEILNNINQERIIDEAQISKVKLALEELSQSPDNMGASNFKAAELKEFQYILKDLYGLIIELNSDGTLNQKNAKEHLDLIKFLILNLTVDTYEDAAKQAIASNNPTLAQHYYNAALQKLENSPNKDLFKEKIQKLSVAAAGLAPAQPVASESESTSEWDAVDAVDNQWQKKNF</sequence>